<gene>
    <name evidence="1" type="ORF">EVAR_69742_1</name>
</gene>
<protein>
    <submittedName>
        <fullName evidence="1">Uncharacterized protein</fullName>
    </submittedName>
</protein>
<dbReference type="Proteomes" id="UP000299102">
    <property type="component" value="Unassembled WGS sequence"/>
</dbReference>
<accession>A0A4C2A5C8</accession>
<dbReference type="AlphaFoldDB" id="A0A4C2A5C8"/>
<dbReference type="EMBL" id="BGZK01002461">
    <property type="protein sequence ID" value="GBP94097.1"/>
    <property type="molecule type" value="Genomic_DNA"/>
</dbReference>
<comment type="caution">
    <text evidence="1">The sequence shown here is derived from an EMBL/GenBank/DDBJ whole genome shotgun (WGS) entry which is preliminary data.</text>
</comment>
<keyword evidence="2" id="KW-1185">Reference proteome</keyword>
<name>A0A4C2A5C8_EUMVA</name>
<reference evidence="1 2" key="1">
    <citation type="journal article" date="2019" name="Commun. Biol.">
        <title>The bagworm genome reveals a unique fibroin gene that provides high tensile strength.</title>
        <authorList>
            <person name="Kono N."/>
            <person name="Nakamura H."/>
            <person name="Ohtoshi R."/>
            <person name="Tomita M."/>
            <person name="Numata K."/>
            <person name="Arakawa K."/>
        </authorList>
    </citation>
    <scope>NUCLEOTIDE SEQUENCE [LARGE SCALE GENOMIC DNA]</scope>
</reference>
<sequence length="172" mass="19203">MDIPYVSTDVTTDDNSSLLLCFGTLTLGINRARLAFTADAFVLTCSTCCLKLSRASIITPKYRIYGCDVISCSQTCNLIVSALFLLEISTPSVLYLASCKFTVFIHWLCVCVCVRARACVRAYVRVRVCEASLMGKEEGGSDYRNFHSREVNMHELFDQHLGPSIIYSKKNK</sequence>
<evidence type="ECO:0000313" key="2">
    <source>
        <dbReference type="Proteomes" id="UP000299102"/>
    </source>
</evidence>
<organism evidence="1 2">
    <name type="scientific">Eumeta variegata</name>
    <name type="common">Bagworm moth</name>
    <name type="synonym">Eumeta japonica</name>
    <dbReference type="NCBI Taxonomy" id="151549"/>
    <lineage>
        <taxon>Eukaryota</taxon>
        <taxon>Metazoa</taxon>
        <taxon>Ecdysozoa</taxon>
        <taxon>Arthropoda</taxon>
        <taxon>Hexapoda</taxon>
        <taxon>Insecta</taxon>
        <taxon>Pterygota</taxon>
        <taxon>Neoptera</taxon>
        <taxon>Endopterygota</taxon>
        <taxon>Lepidoptera</taxon>
        <taxon>Glossata</taxon>
        <taxon>Ditrysia</taxon>
        <taxon>Tineoidea</taxon>
        <taxon>Psychidae</taxon>
        <taxon>Oiketicinae</taxon>
        <taxon>Eumeta</taxon>
    </lineage>
</organism>
<evidence type="ECO:0000313" key="1">
    <source>
        <dbReference type="EMBL" id="GBP94097.1"/>
    </source>
</evidence>
<proteinExistence type="predicted"/>